<keyword evidence="4" id="KW-0813">Transport</keyword>
<accession>A0A4P9ZXY6</accession>
<keyword evidence="15" id="KW-1185">Reference proteome</keyword>
<evidence type="ECO:0000256" key="7">
    <source>
        <dbReference type="ARBA" id="ARBA00022781"/>
    </source>
</evidence>
<evidence type="ECO:0000256" key="6">
    <source>
        <dbReference type="ARBA" id="ARBA00022692"/>
    </source>
</evidence>
<dbReference type="FunFam" id="1.20.120.220:FF:000003">
    <property type="entry name" value="ATP synthase subunit a"/>
    <property type="match status" value="1"/>
</dbReference>
<keyword evidence="11" id="KW-0066">ATP synthesis</keyword>
<dbReference type="AlphaFoldDB" id="A0A4P9ZXY6"/>
<organism evidence="14 15">
    <name type="scientific">Dimargaris cristalligena</name>
    <dbReference type="NCBI Taxonomy" id="215637"/>
    <lineage>
        <taxon>Eukaryota</taxon>
        <taxon>Fungi</taxon>
        <taxon>Fungi incertae sedis</taxon>
        <taxon>Zoopagomycota</taxon>
        <taxon>Kickxellomycotina</taxon>
        <taxon>Dimargaritomycetes</taxon>
        <taxon>Dimargaritales</taxon>
        <taxon>Dimargaritaceae</taxon>
        <taxon>Dimargaris</taxon>
    </lineage>
</organism>
<dbReference type="Gene3D" id="1.20.120.220">
    <property type="entry name" value="ATP synthase, F0 complex, subunit A"/>
    <property type="match status" value="1"/>
</dbReference>
<name>A0A4P9ZXY6_9FUNG</name>
<dbReference type="InterPro" id="IPR000568">
    <property type="entry name" value="ATP_synth_F0_asu"/>
</dbReference>
<dbReference type="NCBIfam" id="TIGR01131">
    <property type="entry name" value="ATP_synt_6_or_A"/>
    <property type="match status" value="1"/>
</dbReference>
<feature type="transmembrane region" description="Helical" evidence="13">
    <location>
        <begin position="135"/>
        <end position="157"/>
    </location>
</feature>
<dbReference type="GO" id="GO:0045259">
    <property type="term" value="C:proton-transporting ATP synthase complex"/>
    <property type="evidence" value="ECO:0007669"/>
    <property type="project" value="UniProtKB-KW"/>
</dbReference>
<feature type="transmembrane region" description="Helical" evidence="13">
    <location>
        <begin position="48"/>
        <end position="71"/>
    </location>
</feature>
<dbReference type="PRINTS" id="PR00123">
    <property type="entry name" value="ATPASEA"/>
</dbReference>
<dbReference type="Pfam" id="PF00119">
    <property type="entry name" value="ATP-synt_A"/>
    <property type="match status" value="1"/>
</dbReference>
<dbReference type="CDD" id="cd00310">
    <property type="entry name" value="ATP-synt_Fo_a_6"/>
    <property type="match status" value="1"/>
</dbReference>
<evidence type="ECO:0000256" key="3">
    <source>
        <dbReference type="ARBA" id="ARBA00021312"/>
    </source>
</evidence>
<evidence type="ECO:0000313" key="15">
    <source>
        <dbReference type="Proteomes" id="UP000268162"/>
    </source>
</evidence>
<dbReference type="PANTHER" id="PTHR11410">
    <property type="entry name" value="ATP SYNTHASE SUBUNIT A"/>
    <property type="match status" value="1"/>
</dbReference>
<comment type="similarity">
    <text evidence="2">Belongs to the ATPase A chain family.</text>
</comment>
<dbReference type="SUPFAM" id="SSF81336">
    <property type="entry name" value="F1F0 ATP synthase subunit A"/>
    <property type="match status" value="1"/>
</dbReference>
<proteinExistence type="inferred from homology"/>
<feature type="transmembrane region" description="Helical" evidence="13">
    <location>
        <begin position="110"/>
        <end position="128"/>
    </location>
</feature>
<evidence type="ECO:0000313" key="14">
    <source>
        <dbReference type="EMBL" id="RKP38238.1"/>
    </source>
</evidence>
<feature type="non-terminal residue" evidence="14">
    <location>
        <position position="1"/>
    </location>
</feature>
<dbReference type="GO" id="GO:0005743">
    <property type="term" value="C:mitochondrial inner membrane"/>
    <property type="evidence" value="ECO:0007669"/>
    <property type="project" value="UniProtKB-SubCell"/>
</dbReference>
<comment type="subcellular location">
    <subcellularLocation>
        <location evidence="1">Mitochondrion inner membrane</location>
        <topology evidence="1">Multi-pass membrane protein</topology>
    </subcellularLocation>
</comment>
<reference evidence="15" key="1">
    <citation type="journal article" date="2018" name="Nat. Microbiol.">
        <title>Leveraging single-cell genomics to expand the fungal tree of life.</title>
        <authorList>
            <person name="Ahrendt S.R."/>
            <person name="Quandt C.A."/>
            <person name="Ciobanu D."/>
            <person name="Clum A."/>
            <person name="Salamov A."/>
            <person name="Andreopoulos B."/>
            <person name="Cheng J.F."/>
            <person name="Woyke T."/>
            <person name="Pelin A."/>
            <person name="Henrissat B."/>
            <person name="Reynolds N.K."/>
            <person name="Benny G.L."/>
            <person name="Smith M.E."/>
            <person name="James T.Y."/>
            <person name="Grigoriev I.V."/>
        </authorList>
    </citation>
    <scope>NUCLEOTIDE SEQUENCE [LARGE SCALE GENOMIC DNA]</scope>
    <source>
        <strain evidence="15">RSA 468</strain>
    </source>
</reference>
<dbReference type="InterPro" id="IPR045083">
    <property type="entry name" value="ATP_synth_F0_asu_bact/mt"/>
</dbReference>
<evidence type="ECO:0000256" key="12">
    <source>
        <dbReference type="ARBA" id="ARBA00032954"/>
    </source>
</evidence>
<dbReference type="EMBL" id="ML002389">
    <property type="protein sequence ID" value="RKP38238.1"/>
    <property type="molecule type" value="Genomic_DNA"/>
</dbReference>
<keyword evidence="7" id="KW-0375">Hydrogen ion transport</keyword>
<evidence type="ECO:0000256" key="5">
    <source>
        <dbReference type="ARBA" id="ARBA00022547"/>
    </source>
</evidence>
<dbReference type="InterPro" id="IPR035908">
    <property type="entry name" value="F0_ATP_A_sf"/>
</dbReference>
<evidence type="ECO:0000256" key="11">
    <source>
        <dbReference type="ARBA" id="ARBA00023310"/>
    </source>
</evidence>
<feature type="transmembrane region" description="Helical" evidence="13">
    <location>
        <begin position="20"/>
        <end position="42"/>
    </location>
</feature>
<feature type="transmembrane region" description="Helical" evidence="13">
    <location>
        <begin position="78"/>
        <end position="98"/>
    </location>
</feature>
<dbReference type="STRING" id="215637.A0A4P9ZXY6"/>
<dbReference type="PANTHER" id="PTHR11410:SF0">
    <property type="entry name" value="ATP SYNTHASE SUBUNIT A"/>
    <property type="match status" value="1"/>
</dbReference>
<keyword evidence="5" id="KW-0138">CF(0)</keyword>
<evidence type="ECO:0000256" key="8">
    <source>
        <dbReference type="ARBA" id="ARBA00022989"/>
    </source>
</evidence>
<evidence type="ECO:0000256" key="10">
    <source>
        <dbReference type="ARBA" id="ARBA00023136"/>
    </source>
</evidence>
<evidence type="ECO:0000256" key="13">
    <source>
        <dbReference type="SAM" id="Phobius"/>
    </source>
</evidence>
<keyword evidence="8 13" id="KW-1133">Transmembrane helix</keyword>
<keyword evidence="9" id="KW-0406">Ion transport</keyword>
<sequence length="188" mass="20670">ESMYQSILRLVIDQLGKTQLIYFPLIFTIFNFILYANLIGLIPYGFTITAQFALTLSLSITIIFATTIIGFQLHSLKFISILLPSGTPLGLVPLLVAIESISYLAKALSLGIRLGANCLAGHTLLKIITQFVSQIFTIDSVLCTILLLILPIIFVMALVGLELAIAILQSYVFTTLTCTYIKDSIKLH</sequence>
<evidence type="ECO:0000256" key="2">
    <source>
        <dbReference type="ARBA" id="ARBA00006810"/>
    </source>
</evidence>
<dbReference type="GO" id="GO:0046933">
    <property type="term" value="F:proton-transporting ATP synthase activity, rotational mechanism"/>
    <property type="evidence" value="ECO:0007669"/>
    <property type="project" value="TreeGrafter"/>
</dbReference>
<evidence type="ECO:0000256" key="9">
    <source>
        <dbReference type="ARBA" id="ARBA00023065"/>
    </source>
</evidence>
<gene>
    <name evidence="14" type="ORF">BJ085DRAFT_16686</name>
</gene>
<keyword evidence="10 13" id="KW-0472">Membrane</keyword>
<evidence type="ECO:0000256" key="1">
    <source>
        <dbReference type="ARBA" id="ARBA00004448"/>
    </source>
</evidence>
<evidence type="ECO:0000256" key="4">
    <source>
        <dbReference type="ARBA" id="ARBA00022448"/>
    </source>
</evidence>
<protein>
    <recommendedName>
        <fullName evidence="3">ATP synthase subunit a</fullName>
    </recommendedName>
    <alternativeName>
        <fullName evidence="12">F-ATPase protein 6</fullName>
    </alternativeName>
</protein>
<keyword evidence="6 13" id="KW-0812">Transmembrane</keyword>
<dbReference type="Proteomes" id="UP000268162">
    <property type="component" value="Unassembled WGS sequence"/>
</dbReference>